<dbReference type="SUPFAM" id="SSF53448">
    <property type="entry name" value="Nucleotide-diphospho-sugar transferases"/>
    <property type="match status" value="1"/>
</dbReference>
<dbReference type="Pfam" id="PF00535">
    <property type="entry name" value="Glycos_transf_2"/>
    <property type="match status" value="1"/>
</dbReference>
<dbReference type="GO" id="GO:0016740">
    <property type="term" value="F:transferase activity"/>
    <property type="evidence" value="ECO:0007669"/>
    <property type="project" value="UniProtKB-KW"/>
</dbReference>
<proteinExistence type="predicted"/>
<dbReference type="InterPro" id="IPR001173">
    <property type="entry name" value="Glyco_trans_2-like"/>
</dbReference>
<keyword evidence="3" id="KW-1185">Reference proteome</keyword>
<reference evidence="2" key="1">
    <citation type="journal article" date="2019" name="PLoS Negl. Trop. Dis.">
        <title>Revisiting the worldwide diversity of Leptospira species in the environment.</title>
        <authorList>
            <person name="Vincent A.T."/>
            <person name="Schiettekatte O."/>
            <person name="Bourhy P."/>
            <person name="Veyrier F.J."/>
            <person name="Picardeau M."/>
        </authorList>
    </citation>
    <scope>NUCLEOTIDE SEQUENCE [LARGE SCALE GENOMIC DNA]</scope>
    <source>
        <strain evidence="2">201601109</strain>
    </source>
</reference>
<dbReference type="AlphaFoldDB" id="A0A6H3NPP8"/>
<evidence type="ECO:0000313" key="2">
    <source>
        <dbReference type="EMBL" id="TGN12245.1"/>
    </source>
</evidence>
<name>A0A6H3NPP8_9LEPT</name>
<sequence length="262" mass="30313">MKLVSSIVLYRNPKDVVIKAIDSFLENQPNRRMVLVDHSPEPTLSNLASNSQITYYHNPSNPGFGAGHNLAHSEIIDSNKDKNEKYIIIQNPDVFIDPGCINTLIQKLEANPKIGLITCRVLNPDGSIQKLLKKDPNLFALITRRIPFLKNIPIFNKALQNFLVSDDLYLREVEIPIVSGCFFIIPRIVWNEIGGFDERYFLYFEDFDICRKVRAIGKQIVYSPEAEITHLWTRGAHTSFKHLLYFAKSMIQYFNKWGWKIW</sequence>
<dbReference type="RefSeq" id="WP_135746432.1">
    <property type="nucleotide sequence ID" value="NZ_JAIZBI010000002.1"/>
</dbReference>
<dbReference type="PANTHER" id="PTHR43179">
    <property type="entry name" value="RHAMNOSYLTRANSFERASE WBBL"/>
    <property type="match status" value="1"/>
</dbReference>
<dbReference type="CDD" id="cd04186">
    <property type="entry name" value="GT_2_like_c"/>
    <property type="match status" value="1"/>
</dbReference>
<dbReference type="EMBL" id="RQHU01000019">
    <property type="protein sequence ID" value="TGN12245.1"/>
    <property type="molecule type" value="Genomic_DNA"/>
</dbReference>
<accession>A0A6H3NPP8</accession>
<gene>
    <name evidence="2" type="ORF">EHR08_12715</name>
</gene>
<organism evidence="2 3">
    <name type="scientific">Leptospira bandrabouensis</name>
    <dbReference type="NCBI Taxonomy" id="2484903"/>
    <lineage>
        <taxon>Bacteria</taxon>
        <taxon>Pseudomonadati</taxon>
        <taxon>Spirochaetota</taxon>
        <taxon>Spirochaetia</taxon>
        <taxon>Leptospirales</taxon>
        <taxon>Leptospiraceae</taxon>
        <taxon>Leptospira</taxon>
    </lineage>
</organism>
<dbReference type="InterPro" id="IPR029044">
    <property type="entry name" value="Nucleotide-diphossugar_trans"/>
</dbReference>
<comment type="caution">
    <text evidence="2">The sequence shown here is derived from an EMBL/GenBank/DDBJ whole genome shotgun (WGS) entry which is preliminary data.</text>
</comment>
<feature type="domain" description="Glycosyltransferase 2-like" evidence="1">
    <location>
        <begin position="7"/>
        <end position="161"/>
    </location>
</feature>
<protein>
    <submittedName>
        <fullName evidence="2">Glycosyltransferase family 2 protein</fullName>
    </submittedName>
</protein>
<dbReference type="PANTHER" id="PTHR43179:SF10">
    <property type="entry name" value="GLYCOSYL TRANSFERASE"/>
    <property type="match status" value="1"/>
</dbReference>
<evidence type="ECO:0000259" key="1">
    <source>
        <dbReference type="Pfam" id="PF00535"/>
    </source>
</evidence>
<dbReference type="Gene3D" id="3.90.550.10">
    <property type="entry name" value="Spore Coat Polysaccharide Biosynthesis Protein SpsA, Chain A"/>
    <property type="match status" value="1"/>
</dbReference>
<dbReference type="OrthoDB" id="9771846at2"/>
<dbReference type="Proteomes" id="UP000297649">
    <property type="component" value="Unassembled WGS sequence"/>
</dbReference>
<keyword evidence="2" id="KW-0808">Transferase</keyword>
<evidence type="ECO:0000313" key="3">
    <source>
        <dbReference type="Proteomes" id="UP000297649"/>
    </source>
</evidence>